<dbReference type="InterPro" id="IPR029028">
    <property type="entry name" value="Alpha/beta_knot_MTases"/>
</dbReference>
<dbReference type="EMBL" id="FWXD01000021">
    <property type="protein sequence ID" value="SMC28288.1"/>
    <property type="molecule type" value="Genomic_DNA"/>
</dbReference>
<dbReference type="GO" id="GO:0160206">
    <property type="term" value="F:tRNA (cytidine(32)/uridine(32)-2'-O)-methyltransferase activity"/>
    <property type="evidence" value="ECO:0007669"/>
    <property type="project" value="UniProtKB-EC"/>
</dbReference>
<dbReference type="STRING" id="1121001.SAMN02745857_03193"/>
<evidence type="ECO:0000256" key="5">
    <source>
        <dbReference type="RuleBase" id="RU362024"/>
    </source>
</evidence>
<keyword evidence="4 5" id="KW-0949">S-adenosyl-L-methionine</keyword>
<comment type="subunit">
    <text evidence="5">Homodimer.</text>
</comment>
<gene>
    <name evidence="5" type="primary">trmJ</name>
    <name evidence="7" type="ORF">SAMN02745857_03193</name>
</gene>
<dbReference type="GO" id="GO:0002128">
    <property type="term" value="P:tRNA nucleoside ribose methylation"/>
    <property type="evidence" value="ECO:0007669"/>
    <property type="project" value="TreeGrafter"/>
</dbReference>
<dbReference type="FunFam" id="3.40.1280.10:FF:000006">
    <property type="entry name" value="Uncharacterized tRNA/rRNA methyltransferase HI_0380"/>
    <property type="match status" value="1"/>
</dbReference>
<proteinExistence type="inferred from homology"/>
<evidence type="ECO:0000256" key="4">
    <source>
        <dbReference type="ARBA" id="ARBA00022691"/>
    </source>
</evidence>
<feature type="domain" description="tRNA/rRNA methyltransferase SpoU type" evidence="6">
    <location>
        <begin position="25"/>
        <end position="175"/>
    </location>
</feature>
<dbReference type="GO" id="GO:0003723">
    <property type="term" value="F:RNA binding"/>
    <property type="evidence" value="ECO:0007669"/>
    <property type="project" value="InterPro"/>
</dbReference>
<dbReference type="Proteomes" id="UP000192761">
    <property type="component" value="Unassembled WGS sequence"/>
</dbReference>
<sequence length="268" mass="29882">MPGKMTTLFPPCPPMSSPTDCLHNIRVVLSHTSHPGNIGSTARAMKTMGLSRLYLVNPKEFPSEVATSLASSANDVLENAVVVDSVEKALAGTTLQVAMTARRRELVQPLHTPRQLVPELLGEAQQGGEIALLFGAETSGLTIDEVQQCNRLVTIPTNPDYSSLNLAQAVQVLTYELRASLLDDVSYLEEKRELADHDYVERFLVHLEETLIRINFLKPHAPKRLMPRLRRLFLRAQLEREEVDILRGVCRAAVEFDRKPLPGEDQRS</sequence>
<dbReference type="InterPro" id="IPR004384">
    <property type="entry name" value="RNA_MeTrfase_TrmJ/LasT"/>
</dbReference>
<dbReference type="InterPro" id="IPR001537">
    <property type="entry name" value="SpoU_MeTrfase"/>
</dbReference>
<keyword evidence="3 7" id="KW-0808">Transferase</keyword>
<name>A0A1W1XXQ0_9NEIS</name>
<comment type="catalytic activity">
    <reaction evidence="5">
        <text>uridine(32) in tRNA + S-adenosyl-L-methionine = 2'-O-methyluridine(32) in tRNA + S-adenosyl-L-homocysteine + H(+)</text>
        <dbReference type="Rhea" id="RHEA:42936"/>
        <dbReference type="Rhea" id="RHEA-COMP:10107"/>
        <dbReference type="Rhea" id="RHEA-COMP:10290"/>
        <dbReference type="ChEBI" id="CHEBI:15378"/>
        <dbReference type="ChEBI" id="CHEBI:57856"/>
        <dbReference type="ChEBI" id="CHEBI:59789"/>
        <dbReference type="ChEBI" id="CHEBI:65315"/>
        <dbReference type="ChEBI" id="CHEBI:74478"/>
        <dbReference type="EC" id="2.1.1.200"/>
    </reaction>
</comment>
<protein>
    <recommendedName>
        <fullName evidence="5">tRNA (cytidine/uridine-2'-O-)-methyltransferase TrmJ</fullName>
        <ecNumber evidence="5">2.1.1.200</ecNumber>
    </recommendedName>
    <alternativeName>
        <fullName evidence="5">tRNA (cytidine(32)/uridine(32)-2'-O)-methyltransferase</fullName>
    </alternativeName>
    <alternativeName>
        <fullName evidence="5">tRNA Cm32/Um32 methyltransferase</fullName>
    </alternativeName>
</protein>
<dbReference type="Pfam" id="PF00588">
    <property type="entry name" value="SpoU_methylase"/>
    <property type="match status" value="1"/>
</dbReference>
<dbReference type="GO" id="GO:0106339">
    <property type="term" value="F:tRNA (cytidine(32)-2'-O)-methyltransferase activity"/>
    <property type="evidence" value="ECO:0007669"/>
    <property type="project" value="RHEA"/>
</dbReference>
<evidence type="ECO:0000256" key="1">
    <source>
        <dbReference type="ARBA" id="ARBA00007228"/>
    </source>
</evidence>
<dbReference type="GO" id="GO:0005829">
    <property type="term" value="C:cytosol"/>
    <property type="evidence" value="ECO:0007669"/>
    <property type="project" value="TreeGrafter"/>
</dbReference>
<organism evidence="7 8">
    <name type="scientific">Andreprevotia lacus DSM 23236</name>
    <dbReference type="NCBI Taxonomy" id="1121001"/>
    <lineage>
        <taxon>Bacteria</taxon>
        <taxon>Pseudomonadati</taxon>
        <taxon>Pseudomonadota</taxon>
        <taxon>Betaproteobacteria</taxon>
        <taxon>Neisseriales</taxon>
        <taxon>Chitinibacteraceae</taxon>
        <taxon>Andreprevotia</taxon>
    </lineage>
</organism>
<dbReference type="AlphaFoldDB" id="A0A1W1XXQ0"/>
<keyword evidence="5" id="KW-0963">Cytoplasm</keyword>
<keyword evidence="8" id="KW-1185">Reference proteome</keyword>
<evidence type="ECO:0000313" key="8">
    <source>
        <dbReference type="Proteomes" id="UP000192761"/>
    </source>
</evidence>
<comment type="function">
    <text evidence="5">Catalyzes the formation of 2'O-methylated cytidine (Cm32) or 2'O-methylated uridine (Um32) at position 32 in tRNA.</text>
</comment>
<comment type="similarity">
    <text evidence="1">Belongs to the class IV-like SAM-binding methyltransferase superfamily. RNA methyltransferase TrmH family.</text>
</comment>
<dbReference type="CDD" id="cd18093">
    <property type="entry name" value="SpoU-like_TrmJ"/>
    <property type="match status" value="1"/>
</dbReference>
<dbReference type="Gene3D" id="1.10.8.590">
    <property type="match status" value="1"/>
</dbReference>
<dbReference type="SUPFAM" id="SSF75217">
    <property type="entry name" value="alpha/beta knot"/>
    <property type="match status" value="1"/>
</dbReference>
<evidence type="ECO:0000256" key="2">
    <source>
        <dbReference type="ARBA" id="ARBA00022603"/>
    </source>
</evidence>
<dbReference type="InterPro" id="IPR029026">
    <property type="entry name" value="tRNA_m1G_MTases_N"/>
</dbReference>
<dbReference type="Gene3D" id="3.40.1280.10">
    <property type="match status" value="1"/>
</dbReference>
<dbReference type="PANTHER" id="PTHR42786:SF2">
    <property type="entry name" value="TRNA (CYTIDINE_URIDINE-2'-O-)-METHYLTRANSFERASE TRMJ"/>
    <property type="match status" value="1"/>
</dbReference>
<comment type="catalytic activity">
    <reaction evidence="5">
        <text>cytidine(32) in tRNA + S-adenosyl-L-methionine = 2'-O-methylcytidine(32) in tRNA + S-adenosyl-L-homocysteine + H(+)</text>
        <dbReference type="Rhea" id="RHEA:42932"/>
        <dbReference type="Rhea" id="RHEA-COMP:10288"/>
        <dbReference type="Rhea" id="RHEA-COMP:10289"/>
        <dbReference type="ChEBI" id="CHEBI:15378"/>
        <dbReference type="ChEBI" id="CHEBI:57856"/>
        <dbReference type="ChEBI" id="CHEBI:59789"/>
        <dbReference type="ChEBI" id="CHEBI:74495"/>
        <dbReference type="ChEBI" id="CHEBI:82748"/>
        <dbReference type="EC" id="2.1.1.200"/>
    </reaction>
</comment>
<dbReference type="PIRSF" id="PIRSF004808">
    <property type="entry name" value="LasT"/>
    <property type="match status" value="1"/>
</dbReference>
<accession>A0A1W1XXQ0</accession>
<evidence type="ECO:0000256" key="3">
    <source>
        <dbReference type="ARBA" id="ARBA00022679"/>
    </source>
</evidence>
<evidence type="ECO:0000259" key="6">
    <source>
        <dbReference type="Pfam" id="PF00588"/>
    </source>
</evidence>
<dbReference type="EC" id="2.1.1.200" evidence="5"/>
<reference evidence="7 8" key="1">
    <citation type="submission" date="2017-04" db="EMBL/GenBank/DDBJ databases">
        <authorList>
            <person name="Afonso C.L."/>
            <person name="Miller P.J."/>
            <person name="Scott M.A."/>
            <person name="Spackman E."/>
            <person name="Goraichik I."/>
            <person name="Dimitrov K.M."/>
            <person name="Suarez D.L."/>
            <person name="Swayne D.E."/>
        </authorList>
    </citation>
    <scope>NUCLEOTIDE SEQUENCE [LARGE SCALE GENOMIC DNA]</scope>
    <source>
        <strain evidence="7 8">DSM 23236</strain>
    </source>
</reference>
<keyword evidence="5" id="KW-0819">tRNA processing</keyword>
<comment type="subcellular location">
    <subcellularLocation>
        <location evidence="5">Cytoplasm</location>
    </subcellularLocation>
</comment>
<dbReference type="PANTHER" id="PTHR42786">
    <property type="entry name" value="TRNA/RRNA METHYLTRANSFERASE"/>
    <property type="match status" value="1"/>
</dbReference>
<dbReference type="NCBIfam" id="TIGR00050">
    <property type="entry name" value="rRNA_methyl_1"/>
    <property type="match status" value="1"/>
</dbReference>
<keyword evidence="2 5" id="KW-0489">Methyltransferase</keyword>
<evidence type="ECO:0000313" key="7">
    <source>
        <dbReference type="EMBL" id="SMC28288.1"/>
    </source>
</evidence>